<evidence type="ECO:0000256" key="3">
    <source>
        <dbReference type="ARBA" id="ARBA00022801"/>
    </source>
</evidence>
<keyword evidence="7" id="KW-0732">Signal</keyword>
<dbReference type="GO" id="GO:0004222">
    <property type="term" value="F:metalloendopeptidase activity"/>
    <property type="evidence" value="ECO:0007669"/>
    <property type="project" value="InterPro"/>
</dbReference>
<dbReference type="RefSeq" id="WP_081617191.1">
    <property type="nucleotide sequence ID" value="NZ_KB902316.1"/>
</dbReference>
<organism evidence="9 10">
    <name type="scientific">Wenxinia marina DSM 24838</name>
    <dbReference type="NCBI Taxonomy" id="1123501"/>
    <lineage>
        <taxon>Bacteria</taxon>
        <taxon>Pseudomonadati</taxon>
        <taxon>Pseudomonadota</taxon>
        <taxon>Alphaproteobacteria</taxon>
        <taxon>Rhodobacterales</taxon>
        <taxon>Roseobacteraceae</taxon>
        <taxon>Wenxinia</taxon>
    </lineage>
</organism>
<dbReference type="GO" id="GO:0016020">
    <property type="term" value="C:membrane"/>
    <property type="evidence" value="ECO:0007669"/>
    <property type="project" value="TreeGrafter"/>
</dbReference>
<dbReference type="PANTHER" id="PTHR22726">
    <property type="entry name" value="METALLOENDOPEPTIDASE OMA1"/>
    <property type="match status" value="1"/>
</dbReference>
<keyword evidence="10" id="KW-1185">Reference proteome</keyword>
<evidence type="ECO:0000259" key="8">
    <source>
        <dbReference type="Pfam" id="PF01435"/>
    </source>
</evidence>
<dbReference type="InterPro" id="IPR051156">
    <property type="entry name" value="Mito/Outer_Membr_Metalloprot"/>
</dbReference>
<accession>A0A0D0QBR6</accession>
<dbReference type="Gene3D" id="3.30.2010.10">
    <property type="entry name" value="Metalloproteases ('zincins'), catalytic domain"/>
    <property type="match status" value="1"/>
</dbReference>
<dbReference type="STRING" id="1123501.Wenmar_02066"/>
<keyword evidence="1 6" id="KW-0645">Protease</keyword>
<dbReference type="PROSITE" id="PS51257">
    <property type="entry name" value="PROKAR_LIPOPROTEIN"/>
    <property type="match status" value="1"/>
</dbReference>
<keyword evidence="5 6" id="KW-0482">Metalloprotease</keyword>
<evidence type="ECO:0000256" key="4">
    <source>
        <dbReference type="ARBA" id="ARBA00022833"/>
    </source>
</evidence>
<dbReference type="GO" id="GO:0046872">
    <property type="term" value="F:metal ion binding"/>
    <property type="evidence" value="ECO:0007669"/>
    <property type="project" value="UniProtKB-KW"/>
</dbReference>
<feature type="signal peptide" evidence="7">
    <location>
        <begin position="1"/>
        <end position="20"/>
    </location>
</feature>
<evidence type="ECO:0000256" key="6">
    <source>
        <dbReference type="RuleBase" id="RU003983"/>
    </source>
</evidence>
<feature type="chain" id="PRO_5002219105" evidence="7">
    <location>
        <begin position="21"/>
        <end position="280"/>
    </location>
</feature>
<gene>
    <name evidence="9" type="ORF">Wenmar_02066</name>
</gene>
<dbReference type="PANTHER" id="PTHR22726:SF1">
    <property type="entry name" value="METALLOENDOPEPTIDASE OMA1, MITOCHONDRIAL"/>
    <property type="match status" value="1"/>
</dbReference>
<evidence type="ECO:0000313" key="9">
    <source>
        <dbReference type="EMBL" id="KIQ69702.1"/>
    </source>
</evidence>
<keyword evidence="4 6" id="KW-0862">Zinc</keyword>
<keyword evidence="2" id="KW-0479">Metal-binding</keyword>
<dbReference type="Pfam" id="PF01435">
    <property type="entry name" value="Peptidase_M48"/>
    <property type="match status" value="1"/>
</dbReference>
<name>A0A0D0QBR6_9RHOB</name>
<dbReference type="InterPro" id="IPR001915">
    <property type="entry name" value="Peptidase_M48"/>
</dbReference>
<keyword evidence="3 6" id="KW-0378">Hydrolase</keyword>
<protein>
    <submittedName>
        <fullName evidence="9">Peptidase family M48</fullName>
    </submittedName>
</protein>
<dbReference type="EMBL" id="AONG01000009">
    <property type="protein sequence ID" value="KIQ69702.1"/>
    <property type="molecule type" value="Genomic_DNA"/>
</dbReference>
<dbReference type="Proteomes" id="UP000035100">
    <property type="component" value="Unassembled WGS sequence"/>
</dbReference>
<evidence type="ECO:0000313" key="10">
    <source>
        <dbReference type="Proteomes" id="UP000035100"/>
    </source>
</evidence>
<dbReference type="PATRIC" id="fig|1123501.6.peg.2161"/>
<comment type="cofactor">
    <cofactor evidence="6">
        <name>Zn(2+)</name>
        <dbReference type="ChEBI" id="CHEBI:29105"/>
    </cofactor>
    <text evidence="6">Binds 1 zinc ion per subunit.</text>
</comment>
<evidence type="ECO:0000256" key="5">
    <source>
        <dbReference type="ARBA" id="ARBA00023049"/>
    </source>
</evidence>
<evidence type="ECO:0000256" key="7">
    <source>
        <dbReference type="SAM" id="SignalP"/>
    </source>
</evidence>
<reference evidence="9 10" key="1">
    <citation type="submission" date="2013-01" db="EMBL/GenBank/DDBJ databases">
        <authorList>
            <person name="Fiebig A."/>
            <person name="Goeker M."/>
            <person name="Klenk H.-P.P."/>
        </authorList>
    </citation>
    <scope>NUCLEOTIDE SEQUENCE [LARGE SCALE GENOMIC DNA]</scope>
    <source>
        <strain evidence="9 10">DSM 24838</strain>
    </source>
</reference>
<evidence type="ECO:0000256" key="2">
    <source>
        <dbReference type="ARBA" id="ARBA00022723"/>
    </source>
</evidence>
<feature type="domain" description="Peptidase M48" evidence="8">
    <location>
        <begin position="91"/>
        <end position="266"/>
    </location>
</feature>
<comment type="caution">
    <text evidence="9">The sequence shown here is derived from an EMBL/GenBank/DDBJ whole genome shotgun (WGS) entry which is preliminary data.</text>
</comment>
<dbReference type="GO" id="GO:0051603">
    <property type="term" value="P:proteolysis involved in protein catabolic process"/>
    <property type="evidence" value="ECO:0007669"/>
    <property type="project" value="TreeGrafter"/>
</dbReference>
<comment type="similarity">
    <text evidence="6">Belongs to the peptidase M48 family.</text>
</comment>
<dbReference type="AlphaFoldDB" id="A0A0D0QBR6"/>
<evidence type="ECO:0000256" key="1">
    <source>
        <dbReference type="ARBA" id="ARBA00022670"/>
    </source>
</evidence>
<proteinExistence type="inferred from homology"/>
<sequence length="280" mass="30191">MRLGNLATGASALSMMFLTACGTTYTVPAPGETSLSQARAMFAQERELGSEIRPTVGSAHALRQFERVIARVEPAAEAFCRSQTTDRPSFNCDVHIIVDHERSDRNAYQTYTNDGSVIVAFTVPLIADARNEDELAFVLGHEVGHHVGQHIQKSRQQAMAGALIMGALVAYGQAQANAANPYRYTGNDSANMRNAMDLGAGLGDMAFSQTYELESDMIGTYIATSAGYDPIVGARFFARPEEPVTPQGARSFWGTHPSDEVRLATVIETVGQIRATASQP</sequence>